<dbReference type="Pfam" id="PF11951">
    <property type="entry name" value="Fungal_trans_2"/>
    <property type="match status" value="1"/>
</dbReference>
<dbReference type="InterPro" id="IPR021858">
    <property type="entry name" value="Fun_TF"/>
</dbReference>
<proteinExistence type="predicted"/>
<name>A0A395MF71_9HYPO</name>
<comment type="caution">
    <text evidence="4">The sequence shown here is derived from an EMBL/GenBank/DDBJ whole genome shotgun (WGS) entry which is preliminary data.</text>
</comment>
<sequence>MTIGARSRSGCAACKSQRAVQPSTTTNSDFPEQSEPELLESSFLSLPENPAANANQVPSPPGHGGNDWVDETFGDIMPDLMSFDFMPIATPPSVQTPELLQLTDSFGPRPETAQPPDEGRESSISPATSSNIIESLDTNQRQIAGILQHSVVDRPLNDCSTILIEYYFKDTAAILALFDSEMNPFRSTVSRVWASSELIYFTLQSMAASYLANVYPQLLRTGIYFRQKAIHLLDHLDDSAIHEQTLMALFMIGGTASWFDVNDTGAEYFPRLKHRVQSLKARDPMLPTGKSLAFFENTLACWEMFLAFVVDDDENGPLNSRTAGPEPEIRSILPMVQIPHPLTGVAHEIHTYLAKVGRLVRKNRRRAISKHFHTRESILEVHREMDEAAELEAALTNLQVPMESAIVQTGDCQTPTWHLTTLAEVYRLVGLLQLYQVFPDTLVSRINCESADTSAHQAEERLRQFTLQTVDTLRSIPAESGTKDFHPFLIVAVCSGLTIPIIQTSTSIQTQTRIMGNSLSLVAADVHRARGFLRSRLQLLLHSLPKNPIQRCIDIVEATWAAADNRDATSQSRPVYWMDIMMQNNWETFMA</sequence>
<dbReference type="GO" id="GO:0000976">
    <property type="term" value="F:transcription cis-regulatory region binding"/>
    <property type="evidence" value="ECO:0007669"/>
    <property type="project" value="TreeGrafter"/>
</dbReference>
<dbReference type="GO" id="GO:0045944">
    <property type="term" value="P:positive regulation of transcription by RNA polymerase II"/>
    <property type="evidence" value="ECO:0007669"/>
    <property type="project" value="TreeGrafter"/>
</dbReference>
<protein>
    <submittedName>
        <fullName evidence="4">Uncharacterized protein</fullName>
    </submittedName>
</protein>
<dbReference type="Proteomes" id="UP000265631">
    <property type="component" value="Unassembled WGS sequence"/>
</dbReference>
<evidence type="ECO:0000256" key="1">
    <source>
        <dbReference type="ARBA" id="ARBA00004123"/>
    </source>
</evidence>
<evidence type="ECO:0000313" key="5">
    <source>
        <dbReference type="Proteomes" id="UP000265631"/>
    </source>
</evidence>
<dbReference type="GO" id="GO:0005634">
    <property type="term" value="C:nucleus"/>
    <property type="evidence" value="ECO:0007669"/>
    <property type="project" value="UniProtKB-SubCell"/>
</dbReference>
<feature type="compositionally biased region" description="Polar residues" evidence="3">
    <location>
        <begin position="18"/>
        <end position="30"/>
    </location>
</feature>
<reference evidence="4 5" key="1">
    <citation type="journal article" date="2018" name="PLoS Pathog.">
        <title>Evolution of structural diversity of trichothecenes, a family of toxins produced by plant pathogenic and entomopathogenic fungi.</title>
        <authorList>
            <person name="Proctor R.H."/>
            <person name="McCormick S.P."/>
            <person name="Kim H.S."/>
            <person name="Cardoza R.E."/>
            <person name="Stanley A.M."/>
            <person name="Lindo L."/>
            <person name="Kelly A."/>
            <person name="Brown D.W."/>
            <person name="Lee T."/>
            <person name="Vaughan M.M."/>
            <person name="Alexander N.J."/>
            <person name="Busman M."/>
            <person name="Gutierrez S."/>
        </authorList>
    </citation>
    <scope>NUCLEOTIDE SEQUENCE [LARGE SCALE GENOMIC DNA]</scope>
    <source>
        <strain evidence="4 5">NRRL 13405</strain>
    </source>
</reference>
<feature type="region of interest" description="Disordered" evidence="3">
    <location>
        <begin position="103"/>
        <end position="126"/>
    </location>
</feature>
<keyword evidence="2" id="KW-0539">Nucleus</keyword>
<dbReference type="GO" id="GO:0003700">
    <property type="term" value="F:DNA-binding transcription factor activity"/>
    <property type="evidence" value="ECO:0007669"/>
    <property type="project" value="TreeGrafter"/>
</dbReference>
<dbReference type="AlphaFoldDB" id="A0A395MF71"/>
<feature type="compositionally biased region" description="Low complexity" evidence="3">
    <location>
        <begin position="39"/>
        <end position="50"/>
    </location>
</feature>
<evidence type="ECO:0000313" key="4">
    <source>
        <dbReference type="EMBL" id="RFN46491.1"/>
    </source>
</evidence>
<accession>A0A395MF71</accession>
<keyword evidence="5" id="KW-1185">Reference proteome</keyword>
<feature type="region of interest" description="Disordered" evidence="3">
    <location>
        <begin position="1"/>
        <end position="70"/>
    </location>
</feature>
<dbReference type="STRING" id="2594813.A0A395MF71"/>
<dbReference type="EMBL" id="PXXK01000296">
    <property type="protein sequence ID" value="RFN46491.1"/>
    <property type="molecule type" value="Genomic_DNA"/>
</dbReference>
<dbReference type="PANTHER" id="PTHR37534:SF11">
    <property type="entry name" value="ZN(II)2CYS6 TRANSCRIPTION FACTOR (EUROFUNG)"/>
    <property type="match status" value="1"/>
</dbReference>
<evidence type="ECO:0000256" key="2">
    <source>
        <dbReference type="ARBA" id="ARBA00023242"/>
    </source>
</evidence>
<organism evidence="4 5">
    <name type="scientific">Fusarium flagelliforme</name>
    <dbReference type="NCBI Taxonomy" id="2675880"/>
    <lineage>
        <taxon>Eukaryota</taxon>
        <taxon>Fungi</taxon>
        <taxon>Dikarya</taxon>
        <taxon>Ascomycota</taxon>
        <taxon>Pezizomycotina</taxon>
        <taxon>Sordariomycetes</taxon>
        <taxon>Hypocreomycetidae</taxon>
        <taxon>Hypocreales</taxon>
        <taxon>Nectriaceae</taxon>
        <taxon>Fusarium</taxon>
        <taxon>Fusarium incarnatum-equiseti species complex</taxon>
    </lineage>
</organism>
<dbReference type="PANTHER" id="PTHR37534">
    <property type="entry name" value="TRANSCRIPTIONAL ACTIVATOR PROTEIN UGA3"/>
    <property type="match status" value="1"/>
</dbReference>
<evidence type="ECO:0000256" key="3">
    <source>
        <dbReference type="SAM" id="MobiDB-lite"/>
    </source>
</evidence>
<gene>
    <name evidence="4" type="ORF">FIE12Z_9251</name>
</gene>
<comment type="subcellular location">
    <subcellularLocation>
        <location evidence="1">Nucleus</location>
    </subcellularLocation>
</comment>